<dbReference type="Pfam" id="PF12851">
    <property type="entry name" value="Tet_JBP"/>
    <property type="match status" value="1"/>
</dbReference>
<dbReference type="GO" id="GO:0051213">
    <property type="term" value="F:dioxygenase activity"/>
    <property type="evidence" value="ECO:0007669"/>
    <property type="project" value="UniProtKB-KW"/>
</dbReference>
<dbReference type="RefSeq" id="XP_007774080.1">
    <property type="nucleotide sequence ID" value="XM_007775890.1"/>
</dbReference>
<sequence>EWVSASQDTFALMSGILSLVHPKQYAQGVQCMEKILGNSDLRQHAEQWACVFNAVSALANRETPFHRDGLGAFPWYDILLTVGRYTGGQLSLPALGIDLDYSPGTVVPLCGNILRHGVPHCEGERICLAYYMREAVHKWAGTGNAGWSGGPDAE</sequence>
<proteinExistence type="predicted"/>
<organism evidence="7 8">
    <name type="scientific">Coniophora puteana (strain RWD-64-598)</name>
    <name type="common">Brown rot fungus</name>
    <dbReference type="NCBI Taxonomy" id="741705"/>
    <lineage>
        <taxon>Eukaryota</taxon>
        <taxon>Fungi</taxon>
        <taxon>Dikarya</taxon>
        <taxon>Basidiomycota</taxon>
        <taxon>Agaricomycotina</taxon>
        <taxon>Agaricomycetes</taxon>
        <taxon>Agaricomycetidae</taxon>
        <taxon>Boletales</taxon>
        <taxon>Coniophorineae</taxon>
        <taxon>Coniophoraceae</taxon>
        <taxon>Coniophora</taxon>
    </lineage>
</organism>
<dbReference type="OMA" id="WSHANDV"/>
<dbReference type="GeneID" id="19208423"/>
<keyword evidence="5" id="KW-0408">Iron</keyword>
<dbReference type="Proteomes" id="UP000053558">
    <property type="component" value="Unassembled WGS sequence"/>
</dbReference>
<accession>A0A5M3M8F7</accession>
<comment type="caution">
    <text evidence="7">The sequence shown here is derived from an EMBL/GenBank/DDBJ whole genome shotgun (WGS) entry which is preliminary data.</text>
</comment>
<evidence type="ECO:0000313" key="8">
    <source>
        <dbReference type="Proteomes" id="UP000053558"/>
    </source>
</evidence>
<dbReference type="Gene3D" id="3.60.130.30">
    <property type="match status" value="1"/>
</dbReference>
<dbReference type="GO" id="GO:0046872">
    <property type="term" value="F:metal ion binding"/>
    <property type="evidence" value="ECO:0007669"/>
    <property type="project" value="UniProtKB-KW"/>
</dbReference>
<keyword evidence="2" id="KW-0479">Metal-binding</keyword>
<keyword evidence="8" id="KW-1185">Reference proteome</keyword>
<dbReference type="EMBL" id="JH711588">
    <property type="protein sequence ID" value="EIW75518.1"/>
    <property type="molecule type" value="Genomic_DNA"/>
</dbReference>
<gene>
    <name evidence="7" type="ORF">CONPUDRAFT_65475</name>
</gene>
<name>A0A5M3M8F7_CONPW</name>
<protein>
    <recommendedName>
        <fullName evidence="6">2OGFeDO JBP1/TET oxygenase domain-containing protein</fullName>
    </recommendedName>
</protein>
<dbReference type="AlphaFoldDB" id="A0A5M3M8F7"/>
<evidence type="ECO:0000259" key="6">
    <source>
        <dbReference type="Pfam" id="PF12851"/>
    </source>
</evidence>
<dbReference type="KEGG" id="cput:CONPUDRAFT_65475"/>
<dbReference type="InterPro" id="IPR024779">
    <property type="entry name" value="2OGFeDO_JBP1/TET_oxygenase_dom"/>
</dbReference>
<dbReference type="OrthoDB" id="3259298at2759"/>
<feature type="domain" description="2OGFeDO JBP1/TET oxygenase" evidence="6">
    <location>
        <begin position="6"/>
        <end position="134"/>
    </location>
</feature>
<evidence type="ECO:0000313" key="7">
    <source>
        <dbReference type="EMBL" id="EIW75518.1"/>
    </source>
</evidence>
<keyword evidence="4" id="KW-0560">Oxidoreductase</keyword>
<evidence type="ECO:0000256" key="4">
    <source>
        <dbReference type="ARBA" id="ARBA00023002"/>
    </source>
</evidence>
<reference evidence="8" key="1">
    <citation type="journal article" date="2012" name="Science">
        <title>The Paleozoic origin of enzymatic lignin decomposition reconstructed from 31 fungal genomes.</title>
        <authorList>
            <person name="Floudas D."/>
            <person name="Binder M."/>
            <person name="Riley R."/>
            <person name="Barry K."/>
            <person name="Blanchette R.A."/>
            <person name="Henrissat B."/>
            <person name="Martinez A.T."/>
            <person name="Otillar R."/>
            <person name="Spatafora J.W."/>
            <person name="Yadav J.S."/>
            <person name="Aerts A."/>
            <person name="Benoit I."/>
            <person name="Boyd A."/>
            <person name="Carlson A."/>
            <person name="Copeland A."/>
            <person name="Coutinho P.M."/>
            <person name="de Vries R.P."/>
            <person name="Ferreira P."/>
            <person name="Findley K."/>
            <person name="Foster B."/>
            <person name="Gaskell J."/>
            <person name="Glotzer D."/>
            <person name="Gorecki P."/>
            <person name="Heitman J."/>
            <person name="Hesse C."/>
            <person name="Hori C."/>
            <person name="Igarashi K."/>
            <person name="Jurgens J.A."/>
            <person name="Kallen N."/>
            <person name="Kersten P."/>
            <person name="Kohler A."/>
            <person name="Kuees U."/>
            <person name="Kumar T.K.A."/>
            <person name="Kuo A."/>
            <person name="LaButti K."/>
            <person name="Larrondo L.F."/>
            <person name="Lindquist E."/>
            <person name="Ling A."/>
            <person name="Lombard V."/>
            <person name="Lucas S."/>
            <person name="Lundell T."/>
            <person name="Martin R."/>
            <person name="McLaughlin D.J."/>
            <person name="Morgenstern I."/>
            <person name="Morin E."/>
            <person name="Murat C."/>
            <person name="Nagy L.G."/>
            <person name="Nolan M."/>
            <person name="Ohm R.A."/>
            <person name="Patyshakuliyeva A."/>
            <person name="Rokas A."/>
            <person name="Ruiz-Duenas F.J."/>
            <person name="Sabat G."/>
            <person name="Salamov A."/>
            <person name="Samejima M."/>
            <person name="Schmutz J."/>
            <person name="Slot J.C."/>
            <person name="St John F."/>
            <person name="Stenlid J."/>
            <person name="Sun H."/>
            <person name="Sun S."/>
            <person name="Syed K."/>
            <person name="Tsang A."/>
            <person name="Wiebenga A."/>
            <person name="Young D."/>
            <person name="Pisabarro A."/>
            <person name="Eastwood D.C."/>
            <person name="Martin F."/>
            <person name="Cullen D."/>
            <person name="Grigoriev I.V."/>
            <person name="Hibbett D.S."/>
        </authorList>
    </citation>
    <scope>NUCLEOTIDE SEQUENCE [LARGE SCALE GENOMIC DNA]</scope>
    <source>
        <strain evidence="8">RWD-64-598 SS2</strain>
    </source>
</reference>
<evidence type="ECO:0000256" key="2">
    <source>
        <dbReference type="ARBA" id="ARBA00022723"/>
    </source>
</evidence>
<feature type="non-terminal residue" evidence="7">
    <location>
        <position position="1"/>
    </location>
</feature>
<evidence type="ECO:0000256" key="1">
    <source>
        <dbReference type="ARBA" id="ARBA00001954"/>
    </source>
</evidence>
<comment type="cofactor">
    <cofactor evidence="1">
        <name>Fe(2+)</name>
        <dbReference type="ChEBI" id="CHEBI:29033"/>
    </cofactor>
</comment>
<evidence type="ECO:0000256" key="3">
    <source>
        <dbReference type="ARBA" id="ARBA00022964"/>
    </source>
</evidence>
<evidence type="ECO:0000256" key="5">
    <source>
        <dbReference type="ARBA" id="ARBA00023004"/>
    </source>
</evidence>
<keyword evidence="3" id="KW-0223">Dioxygenase</keyword>